<evidence type="ECO:0000313" key="1">
    <source>
        <dbReference type="EMBL" id="BED92976.1"/>
    </source>
</evidence>
<name>A0AA48I071_9FIRM</name>
<dbReference type="InterPro" id="IPR006490">
    <property type="entry name" value="Maj_tail_phi13"/>
</dbReference>
<dbReference type="KEGG" id="ptrh:RsTaC01_0912"/>
<dbReference type="AlphaFoldDB" id="A0AA48I071"/>
<dbReference type="EMBL" id="AP027925">
    <property type="protein sequence ID" value="BED92976.1"/>
    <property type="molecule type" value="Genomic_DNA"/>
</dbReference>
<organism evidence="1">
    <name type="scientific">Candidatus Paraimprobicoccus trichonymphae</name>
    <dbReference type="NCBI Taxonomy" id="3033793"/>
    <lineage>
        <taxon>Bacteria</taxon>
        <taxon>Bacillati</taxon>
        <taxon>Bacillota</taxon>
        <taxon>Clostridia</taxon>
        <taxon>Candidatus Paraimprobicoccus</taxon>
    </lineage>
</organism>
<dbReference type="Proteomes" id="UP001335720">
    <property type="component" value="Chromosome"/>
</dbReference>
<sequence length="198" mass="21351">MASIGLKRFRYAPLSLSTIENVVTETYGTPATLAGAIECNITVNKSEATLYCDDAIKESAAVFQSGTITLGIDEDDDEIFASLLGQTVSAPSNGDDPGTGLVTSNVNDTPIYVGFGHVIVKLVDNVRKYKIEFFPKVQFKPFVTSSKTKADTLEFTTPSVEATIFQNLNGDWEKHNTFTTEAGAYTALDALFTPTTTP</sequence>
<reference evidence="1" key="1">
    <citation type="journal article" date="2023" name="ISME J.">
        <title>Emergence of putative energy parasites within Clostridia revealed by genome analysis of a novel endosymbiotic clade.</title>
        <authorList>
            <person name="Takahashi K."/>
            <person name="Kuwahara H."/>
            <person name="Horikawa Y."/>
            <person name="Izawa K."/>
            <person name="Kato D."/>
            <person name="Inagaki T."/>
            <person name="Yuki M."/>
            <person name="Ohkuma M."/>
            <person name="Hongoh Y."/>
        </authorList>
    </citation>
    <scope>NUCLEOTIDE SEQUENCE</scope>
    <source>
        <strain evidence="1">RsTa-C01</strain>
    </source>
</reference>
<accession>A0AA48I071</accession>
<dbReference type="NCBIfam" id="TIGR01603">
    <property type="entry name" value="maj_tail_phi13"/>
    <property type="match status" value="1"/>
</dbReference>
<proteinExistence type="predicted"/>
<gene>
    <name evidence="1" type="ORF">RsTaC01_0912</name>
</gene>
<protein>
    <submittedName>
        <fullName evidence="1">Major tail protein</fullName>
    </submittedName>
</protein>